<keyword evidence="6" id="KW-0249">Electron transport</keyword>
<geneLocation type="mitochondrion" evidence="13"/>
<sequence>MLFIWYILFFYFFLSFLVFFLPYGSWVYCFGLSDFFSVTLTYNFEVSLFVFVLLSVSFMVFLYGSFYMSGVSRLFYFFFVLFVFVLSMVGLIVFSGSVVMLLIFWDFLGISSFYLVLYYNNVVSSAGAMSTVFTNRIGDFCIFLFFNGIILFSLGGSSYQFFSSLFVLMMFFSCIIKGGQYPFGSWLPKAMAAPTPVSCLVHSSTLVTAGVMLMDCYVYVFLNSDVLYVVFFIGFFTVVFSGLCSLVEMDAKKIVALSTMSQIGFCFLCIGGGFHYLSYVHMISHSFFKSLLFMQMGYLIFFNFGQQDCRGYFFLGVCAPVLVQLQVFLSVLCLCGLLFTSGYCSKEYFMSLFYCGSYSFFLVFFYFFGIFLTFCYCYRMLSLFYVGLCNYDFVGYSSKFFYYSCFFLVLFSVFFTFWLIGNFVCFPLGFVRFEFVVVYVYLFLVFCFFNYFFRYFLLEFKGKFFMDHYSFLIYKLVPNFFYFDNFIFGFNYFFLGVFRLLSFFFLSLFRGVSHGGLLIIIFFMLFFLIF</sequence>
<evidence type="ECO:0000256" key="1">
    <source>
        <dbReference type="ARBA" id="ARBA00003257"/>
    </source>
</evidence>
<feature type="transmembrane region" description="Helical" evidence="11">
    <location>
        <begin position="200"/>
        <end position="220"/>
    </location>
</feature>
<dbReference type="GO" id="GO:0015990">
    <property type="term" value="P:electron transport coupled proton transport"/>
    <property type="evidence" value="ECO:0007669"/>
    <property type="project" value="TreeGrafter"/>
</dbReference>
<dbReference type="GO" id="GO:0003954">
    <property type="term" value="F:NADH dehydrogenase activity"/>
    <property type="evidence" value="ECO:0007669"/>
    <property type="project" value="TreeGrafter"/>
</dbReference>
<evidence type="ECO:0000256" key="5">
    <source>
        <dbReference type="ARBA" id="ARBA00022692"/>
    </source>
</evidence>
<proteinExistence type="predicted"/>
<evidence type="ECO:0000256" key="7">
    <source>
        <dbReference type="ARBA" id="ARBA00022989"/>
    </source>
</evidence>
<accession>A0A347YCB4</accession>
<evidence type="ECO:0000259" key="12">
    <source>
        <dbReference type="PROSITE" id="PS51003"/>
    </source>
</evidence>
<name>A0A347YCB4_LITSI</name>
<feature type="transmembrane region" description="Helical" evidence="11">
    <location>
        <begin position="400"/>
        <end position="424"/>
    </location>
</feature>
<evidence type="ECO:0000256" key="2">
    <source>
        <dbReference type="ARBA" id="ARBA00004141"/>
    </source>
</evidence>
<dbReference type="InterPro" id="IPR001750">
    <property type="entry name" value="ND/Mrp_TM"/>
</dbReference>
<evidence type="ECO:0000256" key="8">
    <source>
        <dbReference type="ARBA" id="ARBA00023136"/>
    </source>
</evidence>
<dbReference type="GO" id="GO:0016020">
    <property type="term" value="C:membrane"/>
    <property type="evidence" value="ECO:0007669"/>
    <property type="project" value="UniProtKB-SubCell"/>
</dbReference>
<keyword evidence="8 11" id="KW-0472">Membrane</keyword>
<keyword evidence="4" id="KW-0813">Transport</keyword>
<feature type="transmembrane region" description="Helical" evidence="11">
    <location>
        <begin position="436"/>
        <end position="458"/>
    </location>
</feature>
<keyword evidence="5 11" id="KW-0812">Transmembrane</keyword>
<feature type="transmembrane region" description="Helical" evidence="11">
    <location>
        <begin position="7"/>
        <end position="26"/>
    </location>
</feature>
<feature type="transmembrane region" description="Helical" evidence="11">
    <location>
        <begin position="254"/>
        <end position="277"/>
    </location>
</feature>
<dbReference type="InterPro" id="IPR005798">
    <property type="entry name" value="Cyt_b/b6_C"/>
</dbReference>
<dbReference type="InterPro" id="IPR003945">
    <property type="entry name" value="NU5C-like"/>
</dbReference>
<reference evidence="13" key="1">
    <citation type="submission" date="2016-10" db="EMBL/GenBank/DDBJ databases">
        <title>Complete mitochondrial genomes of 50 helminths species.</title>
        <authorList>
            <person name="Kikuchi T."/>
            <person name="Holroyd N."/>
            <person name="Berriman M."/>
        </authorList>
    </citation>
    <scope>NUCLEOTIDE SEQUENCE</scope>
</reference>
<feature type="transmembrane region" description="Helical" evidence="11">
    <location>
        <begin position="46"/>
        <end position="67"/>
    </location>
</feature>
<feature type="transmembrane region" description="Helical" evidence="11">
    <location>
        <begin position="226"/>
        <end position="247"/>
    </location>
</feature>
<feature type="domain" description="Cytochrome b/b6 C-terminal region profile" evidence="12">
    <location>
        <begin position="1"/>
        <end position="131"/>
    </location>
</feature>
<organism evidence="13">
    <name type="scientific">Litomosoides sigmodontis</name>
    <name type="common">Filarial nematode worm</name>
    <dbReference type="NCBI Taxonomy" id="42156"/>
    <lineage>
        <taxon>Eukaryota</taxon>
        <taxon>Metazoa</taxon>
        <taxon>Ecdysozoa</taxon>
        <taxon>Nematoda</taxon>
        <taxon>Chromadorea</taxon>
        <taxon>Rhabditida</taxon>
        <taxon>Spirurina</taxon>
        <taxon>Spiruromorpha</taxon>
        <taxon>Filarioidea</taxon>
        <taxon>Onchocercidae</taxon>
        <taxon>Litomosoides</taxon>
    </lineage>
</organism>
<dbReference type="PANTHER" id="PTHR42829:SF2">
    <property type="entry name" value="NADH-UBIQUINONE OXIDOREDUCTASE CHAIN 5"/>
    <property type="match status" value="1"/>
</dbReference>
<comment type="subcellular location">
    <subcellularLocation>
        <location evidence="2">Membrane</location>
        <topology evidence="2">Multi-pass membrane protein</topology>
    </subcellularLocation>
</comment>
<keyword evidence="13" id="KW-0496">Mitochondrion</keyword>
<comment type="function">
    <text evidence="1">Core subunit of the mitochondrial membrane respiratory chain NADH dehydrogenase (Complex I) that is believed to belong to the minimal assembly required for catalysis. Complex I functions in the transfer of electrons from NADH to the respiratory chain. The immediate electron acceptor for the enzyme is believed to be ubiquinone.</text>
</comment>
<dbReference type="GO" id="GO:0042773">
    <property type="term" value="P:ATP synthesis coupled electron transport"/>
    <property type="evidence" value="ECO:0007669"/>
    <property type="project" value="InterPro"/>
</dbReference>
<feature type="transmembrane region" description="Helical" evidence="11">
    <location>
        <begin position="479"/>
        <end position="505"/>
    </location>
</feature>
<feature type="transmembrane region" description="Helical" evidence="11">
    <location>
        <begin position="74"/>
        <end position="93"/>
    </location>
</feature>
<keyword evidence="7 11" id="KW-1133">Transmembrane helix</keyword>
<dbReference type="EMBL" id="AP017689">
    <property type="protein sequence ID" value="BAV81424.1"/>
    <property type="molecule type" value="Genomic_DNA"/>
</dbReference>
<dbReference type="PROSITE" id="PS51003">
    <property type="entry name" value="CYTB_CTER"/>
    <property type="match status" value="1"/>
</dbReference>
<feature type="transmembrane region" description="Helical" evidence="11">
    <location>
        <begin position="359"/>
        <end position="388"/>
    </location>
</feature>
<feature type="transmembrane region" description="Helical" evidence="11">
    <location>
        <begin position="313"/>
        <end position="339"/>
    </location>
</feature>
<evidence type="ECO:0000313" key="13">
    <source>
        <dbReference type="EMBL" id="BAV81424.1"/>
    </source>
</evidence>
<dbReference type="PANTHER" id="PTHR42829">
    <property type="entry name" value="NADH-UBIQUINONE OXIDOREDUCTASE CHAIN 5"/>
    <property type="match status" value="1"/>
</dbReference>
<feature type="transmembrane region" description="Helical" evidence="11">
    <location>
        <begin position="283"/>
        <end position="301"/>
    </location>
</feature>
<evidence type="ECO:0000256" key="10">
    <source>
        <dbReference type="ARBA" id="ARBA00049551"/>
    </source>
</evidence>
<dbReference type="PRINTS" id="PR01434">
    <property type="entry name" value="NADHDHGNASE5"/>
</dbReference>
<dbReference type="EC" id="7.1.1.2" evidence="3"/>
<feature type="transmembrane region" description="Helical" evidence="11">
    <location>
        <begin position="511"/>
        <end position="529"/>
    </location>
</feature>
<evidence type="ECO:0000256" key="3">
    <source>
        <dbReference type="ARBA" id="ARBA00012944"/>
    </source>
</evidence>
<gene>
    <name evidence="13" type="primary">ND5</name>
</gene>
<feature type="transmembrane region" description="Helical" evidence="11">
    <location>
        <begin position="99"/>
        <end position="117"/>
    </location>
</feature>
<dbReference type="GO" id="GO:0008137">
    <property type="term" value="F:NADH dehydrogenase (ubiquinone) activity"/>
    <property type="evidence" value="ECO:0007669"/>
    <property type="project" value="UniProtKB-EC"/>
</dbReference>
<evidence type="ECO:0000256" key="6">
    <source>
        <dbReference type="ARBA" id="ARBA00022982"/>
    </source>
</evidence>
<protein>
    <recommendedName>
        <fullName evidence="3">NADH:ubiquinone reductase (H(+)-translocating)</fullName>
        <ecNumber evidence="3">7.1.1.2</ecNumber>
    </recommendedName>
    <alternativeName>
        <fullName evidence="9">NADH dehydrogenase subunit 5</fullName>
    </alternativeName>
</protein>
<feature type="transmembrane region" description="Helical" evidence="11">
    <location>
        <begin position="161"/>
        <end position="179"/>
    </location>
</feature>
<feature type="transmembrane region" description="Helical" evidence="11">
    <location>
        <begin position="137"/>
        <end position="155"/>
    </location>
</feature>
<comment type="catalytic activity">
    <reaction evidence="10">
        <text>a ubiquinone + NADH + 5 H(+)(in) = a ubiquinol + NAD(+) + 4 H(+)(out)</text>
        <dbReference type="Rhea" id="RHEA:29091"/>
        <dbReference type="Rhea" id="RHEA-COMP:9565"/>
        <dbReference type="Rhea" id="RHEA-COMP:9566"/>
        <dbReference type="ChEBI" id="CHEBI:15378"/>
        <dbReference type="ChEBI" id="CHEBI:16389"/>
        <dbReference type="ChEBI" id="CHEBI:17976"/>
        <dbReference type="ChEBI" id="CHEBI:57540"/>
        <dbReference type="ChEBI" id="CHEBI:57945"/>
        <dbReference type="EC" id="7.1.1.2"/>
    </reaction>
</comment>
<evidence type="ECO:0000256" key="11">
    <source>
        <dbReference type="SAM" id="Phobius"/>
    </source>
</evidence>
<evidence type="ECO:0000256" key="4">
    <source>
        <dbReference type="ARBA" id="ARBA00022448"/>
    </source>
</evidence>
<dbReference type="AlphaFoldDB" id="A0A347YCB4"/>
<evidence type="ECO:0000256" key="9">
    <source>
        <dbReference type="ARBA" id="ARBA00031027"/>
    </source>
</evidence>
<dbReference type="Pfam" id="PF00361">
    <property type="entry name" value="Proton_antipo_M"/>
    <property type="match status" value="1"/>
</dbReference>